<evidence type="ECO:0000313" key="8">
    <source>
        <dbReference type="EMBL" id="OYD06903.1"/>
    </source>
</evidence>
<evidence type="ECO:0000256" key="6">
    <source>
        <dbReference type="SAM" id="SignalP"/>
    </source>
</evidence>
<feature type="chain" id="PRO_5013212145" description="NlpC/P60 domain-containing protein" evidence="6">
    <location>
        <begin position="33"/>
        <end position="227"/>
    </location>
</feature>
<dbReference type="Pfam" id="PF00877">
    <property type="entry name" value="NLPC_P60"/>
    <property type="match status" value="1"/>
</dbReference>
<keyword evidence="6" id="KW-0732">Signal</keyword>
<evidence type="ECO:0000256" key="2">
    <source>
        <dbReference type="ARBA" id="ARBA00022670"/>
    </source>
</evidence>
<dbReference type="PROSITE" id="PS51935">
    <property type="entry name" value="NLPC_P60"/>
    <property type="match status" value="1"/>
</dbReference>
<dbReference type="PANTHER" id="PTHR47053:SF1">
    <property type="entry name" value="MUREIN DD-ENDOPEPTIDASE MEPH-RELATED"/>
    <property type="match status" value="1"/>
</dbReference>
<organism evidence="8 9">
    <name type="scientific">Paludifilum halophilum</name>
    <dbReference type="NCBI Taxonomy" id="1642702"/>
    <lineage>
        <taxon>Bacteria</taxon>
        <taxon>Bacillati</taxon>
        <taxon>Bacillota</taxon>
        <taxon>Bacilli</taxon>
        <taxon>Bacillales</taxon>
        <taxon>Thermoactinomycetaceae</taxon>
        <taxon>Paludifilum</taxon>
    </lineage>
</organism>
<reference evidence="8 9" key="1">
    <citation type="submission" date="2017-07" db="EMBL/GenBank/DDBJ databases">
        <title>The genome sequence of Paludifilum halophilum highlights mechanisms for microbial adaptation to high salt environemnts.</title>
        <authorList>
            <person name="Belbahri L."/>
        </authorList>
    </citation>
    <scope>NUCLEOTIDE SEQUENCE [LARGE SCALE GENOMIC DNA]</scope>
    <source>
        <strain evidence="8 9">DSM 102817</strain>
    </source>
</reference>
<sequence length="227" mass="24492">MRNSKLFQKVLAASTALLLVGTAAPIAGQANAASDADADRKVQSIFERVGLQSPISLDRVEASPDEVEESNDSSDSQTPETPEQPESTNSGDTTDQTDSSFGDQLIQTGEKYMGTPYKFGASSNTTKVFDCSSFTQRVFKENGVDLPRSSRQQAKVGTTVSKSELQKGDLLFFKLRSSNGEIGHVGIYAGDGKILHTWGPGGVRYDDLSDGWLEWGYVKAKRVTPAN</sequence>
<dbReference type="EMBL" id="NOWF01000008">
    <property type="protein sequence ID" value="OYD06903.1"/>
    <property type="molecule type" value="Genomic_DNA"/>
</dbReference>
<feature type="signal peptide" evidence="6">
    <location>
        <begin position="1"/>
        <end position="32"/>
    </location>
</feature>
<evidence type="ECO:0000256" key="4">
    <source>
        <dbReference type="ARBA" id="ARBA00022807"/>
    </source>
</evidence>
<dbReference type="Gene3D" id="3.90.1720.10">
    <property type="entry name" value="endopeptidase domain like (from Nostoc punctiforme)"/>
    <property type="match status" value="1"/>
</dbReference>
<evidence type="ECO:0000256" key="5">
    <source>
        <dbReference type="SAM" id="MobiDB-lite"/>
    </source>
</evidence>
<keyword evidence="3" id="KW-0378">Hydrolase</keyword>
<dbReference type="AlphaFoldDB" id="A0A235B3R5"/>
<keyword evidence="4" id="KW-0788">Thiol protease</keyword>
<dbReference type="InterPro" id="IPR000064">
    <property type="entry name" value="NLP_P60_dom"/>
</dbReference>
<dbReference type="OrthoDB" id="9813118at2"/>
<dbReference type="SUPFAM" id="SSF54001">
    <property type="entry name" value="Cysteine proteinases"/>
    <property type="match status" value="1"/>
</dbReference>
<keyword evidence="2" id="KW-0645">Protease</keyword>
<dbReference type="InterPro" id="IPR038765">
    <property type="entry name" value="Papain-like_cys_pep_sf"/>
</dbReference>
<proteinExistence type="inferred from homology"/>
<dbReference type="PANTHER" id="PTHR47053">
    <property type="entry name" value="MUREIN DD-ENDOPEPTIDASE MEPH-RELATED"/>
    <property type="match status" value="1"/>
</dbReference>
<evidence type="ECO:0000256" key="1">
    <source>
        <dbReference type="ARBA" id="ARBA00007074"/>
    </source>
</evidence>
<dbReference type="Proteomes" id="UP000215459">
    <property type="component" value="Unassembled WGS sequence"/>
</dbReference>
<evidence type="ECO:0000313" key="9">
    <source>
        <dbReference type="Proteomes" id="UP000215459"/>
    </source>
</evidence>
<comment type="caution">
    <text evidence="8">The sequence shown here is derived from an EMBL/GenBank/DDBJ whole genome shotgun (WGS) entry which is preliminary data.</text>
</comment>
<feature type="compositionally biased region" description="Acidic residues" evidence="5">
    <location>
        <begin position="63"/>
        <end position="72"/>
    </location>
</feature>
<feature type="domain" description="NlpC/P60" evidence="7">
    <location>
        <begin position="99"/>
        <end position="224"/>
    </location>
</feature>
<protein>
    <recommendedName>
        <fullName evidence="7">NlpC/P60 domain-containing protein</fullName>
    </recommendedName>
</protein>
<name>A0A235B3R5_9BACL</name>
<gene>
    <name evidence="8" type="ORF">CHM34_13255</name>
</gene>
<dbReference type="GO" id="GO:0008234">
    <property type="term" value="F:cysteine-type peptidase activity"/>
    <property type="evidence" value="ECO:0007669"/>
    <property type="project" value="UniProtKB-KW"/>
</dbReference>
<comment type="similarity">
    <text evidence="1">Belongs to the peptidase C40 family.</text>
</comment>
<keyword evidence="9" id="KW-1185">Reference proteome</keyword>
<evidence type="ECO:0000256" key="3">
    <source>
        <dbReference type="ARBA" id="ARBA00022801"/>
    </source>
</evidence>
<dbReference type="GO" id="GO:0006508">
    <property type="term" value="P:proteolysis"/>
    <property type="evidence" value="ECO:0007669"/>
    <property type="project" value="UniProtKB-KW"/>
</dbReference>
<feature type="region of interest" description="Disordered" evidence="5">
    <location>
        <begin position="53"/>
        <end position="101"/>
    </location>
</feature>
<accession>A0A235B3R5</accession>
<dbReference type="InterPro" id="IPR051202">
    <property type="entry name" value="Peptidase_C40"/>
</dbReference>
<dbReference type="RefSeq" id="WP_094265102.1">
    <property type="nucleotide sequence ID" value="NZ_NOWF01000008.1"/>
</dbReference>
<feature type="compositionally biased region" description="Polar residues" evidence="5">
    <location>
        <begin position="77"/>
        <end position="101"/>
    </location>
</feature>
<evidence type="ECO:0000259" key="7">
    <source>
        <dbReference type="PROSITE" id="PS51935"/>
    </source>
</evidence>